<keyword evidence="1 4" id="KW-0808">Transferase</keyword>
<evidence type="ECO:0000256" key="1">
    <source>
        <dbReference type="ARBA" id="ARBA00022679"/>
    </source>
</evidence>
<evidence type="ECO:0000313" key="5">
    <source>
        <dbReference type="Proteomes" id="UP000451860"/>
    </source>
</evidence>
<dbReference type="Gene3D" id="3.40.630.30">
    <property type="match status" value="1"/>
</dbReference>
<reference evidence="4 5" key="1">
    <citation type="submission" date="2019-10" db="EMBL/GenBank/DDBJ databases">
        <title>Georgenia wutianyii sp. nov. and Georgenia yuyongxinii sp. nov. isolated from plateau pika (Ochotona curzoniae) in the Qinghai-Tibet plateau of China.</title>
        <authorList>
            <person name="Tian Z."/>
        </authorList>
    </citation>
    <scope>NUCLEOTIDE SEQUENCE [LARGE SCALE GENOMIC DNA]</scope>
    <source>
        <strain evidence="4 5">DSM 21501</strain>
    </source>
</reference>
<name>A0A7J5UU67_9MICO</name>
<dbReference type="EMBL" id="WHJE01000004">
    <property type="protein sequence ID" value="KAE8765818.1"/>
    <property type="molecule type" value="Genomic_DNA"/>
</dbReference>
<dbReference type="OrthoDB" id="9805924at2"/>
<dbReference type="InterPro" id="IPR016181">
    <property type="entry name" value="Acyl_CoA_acyltransferase"/>
</dbReference>
<dbReference type="InterPro" id="IPR051016">
    <property type="entry name" value="Diverse_Substrate_AcTransf"/>
</dbReference>
<dbReference type="PROSITE" id="PS51186">
    <property type="entry name" value="GNAT"/>
    <property type="match status" value="1"/>
</dbReference>
<dbReference type="GO" id="GO:0008080">
    <property type="term" value="F:N-acetyltransferase activity"/>
    <property type="evidence" value="ECO:0007669"/>
    <property type="project" value="UniProtKB-ARBA"/>
</dbReference>
<dbReference type="AlphaFoldDB" id="A0A7J5UU67"/>
<dbReference type="Proteomes" id="UP000451860">
    <property type="component" value="Unassembled WGS sequence"/>
</dbReference>
<proteinExistence type="predicted"/>
<accession>A0A7J5UU67</accession>
<dbReference type="RefSeq" id="WP_152200607.1">
    <property type="nucleotide sequence ID" value="NZ_VUKF01000004.1"/>
</dbReference>
<evidence type="ECO:0000256" key="2">
    <source>
        <dbReference type="ARBA" id="ARBA00023315"/>
    </source>
</evidence>
<protein>
    <submittedName>
        <fullName evidence="4">GNAT family N-acetyltransferase</fullName>
    </submittedName>
</protein>
<keyword evidence="2" id="KW-0012">Acyltransferase</keyword>
<dbReference type="CDD" id="cd04301">
    <property type="entry name" value="NAT_SF"/>
    <property type="match status" value="1"/>
</dbReference>
<dbReference type="PANTHER" id="PTHR10545">
    <property type="entry name" value="DIAMINE N-ACETYLTRANSFERASE"/>
    <property type="match status" value="1"/>
</dbReference>
<gene>
    <name evidence="4" type="ORF">GB883_01805</name>
</gene>
<evidence type="ECO:0000259" key="3">
    <source>
        <dbReference type="PROSITE" id="PS51186"/>
    </source>
</evidence>
<dbReference type="PANTHER" id="PTHR10545:SF29">
    <property type="entry name" value="GH14572P-RELATED"/>
    <property type="match status" value="1"/>
</dbReference>
<dbReference type="InterPro" id="IPR000182">
    <property type="entry name" value="GNAT_dom"/>
</dbReference>
<evidence type="ECO:0000313" key="4">
    <source>
        <dbReference type="EMBL" id="KAE8765818.1"/>
    </source>
</evidence>
<organism evidence="4 5">
    <name type="scientific">Georgenia thermotolerans</name>
    <dbReference type="NCBI Taxonomy" id="527326"/>
    <lineage>
        <taxon>Bacteria</taxon>
        <taxon>Bacillati</taxon>
        <taxon>Actinomycetota</taxon>
        <taxon>Actinomycetes</taxon>
        <taxon>Micrococcales</taxon>
        <taxon>Bogoriellaceae</taxon>
        <taxon>Georgenia</taxon>
    </lineage>
</organism>
<keyword evidence="5" id="KW-1185">Reference proteome</keyword>
<feature type="domain" description="N-acetyltransferase" evidence="3">
    <location>
        <begin position="16"/>
        <end position="168"/>
    </location>
</feature>
<dbReference type="SUPFAM" id="SSF55729">
    <property type="entry name" value="Acyl-CoA N-acyltransferases (Nat)"/>
    <property type="match status" value="1"/>
</dbReference>
<sequence>MTTTPSRAPEPPADPVVVRRATPADAATVHTLVREIAAHEDSLDHVRVTAARWTELLERDDVVVLLAERAGRALGYTSAVRRLHLWTGGDVLAVDDVYVRPGERDAGLGRRLLTAMAGLADPDGLTLTWGVEPDNAAAQRFYARLGATLRAKVLAGWTPAAYRRCLATPAAVTR</sequence>
<comment type="caution">
    <text evidence="4">The sequence shown here is derived from an EMBL/GenBank/DDBJ whole genome shotgun (WGS) entry which is preliminary data.</text>
</comment>
<dbReference type="Pfam" id="PF00583">
    <property type="entry name" value="Acetyltransf_1"/>
    <property type="match status" value="1"/>
</dbReference>